<keyword evidence="8" id="KW-1185">Reference proteome</keyword>
<keyword evidence="3" id="KW-0547">Nucleotide-binding</keyword>
<dbReference type="OrthoDB" id="9765517at2"/>
<accession>A0A1V2ZWJ5</accession>
<dbReference type="InterPro" id="IPR005494">
    <property type="entry name" value="GSPS_pre-ATP-grasp-like_dom"/>
</dbReference>
<dbReference type="GO" id="GO:0046872">
    <property type="term" value="F:metal ion binding"/>
    <property type="evidence" value="ECO:0007669"/>
    <property type="project" value="UniProtKB-KW"/>
</dbReference>
<evidence type="ECO:0000313" key="8">
    <source>
        <dbReference type="Proteomes" id="UP000189177"/>
    </source>
</evidence>
<evidence type="ECO:0000256" key="2">
    <source>
        <dbReference type="ARBA" id="ARBA00022723"/>
    </source>
</evidence>
<dbReference type="Proteomes" id="UP000189177">
    <property type="component" value="Unassembled WGS sequence"/>
</dbReference>
<dbReference type="EMBL" id="MUZR01000047">
    <property type="protein sequence ID" value="OOC09498.1"/>
    <property type="molecule type" value="Genomic_DNA"/>
</dbReference>
<protein>
    <recommendedName>
        <fullName evidence="6">Glutathionylspermidine synthase pre-ATP-grasp-like domain-containing protein</fullName>
    </recommendedName>
</protein>
<evidence type="ECO:0000256" key="1">
    <source>
        <dbReference type="ARBA" id="ARBA00022598"/>
    </source>
</evidence>
<dbReference type="Pfam" id="PF03738">
    <property type="entry name" value="GSP_synth"/>
    <property type="match status" value="1"/>
</dbReference>
<evidence type="ECO:0000256" key="5">
    <source>
        <dbReference type="ARBA" id="ARBA00022842"/>
    </source>
</evidence>
<proteinExistence type="predicted"/>
<evidence type="ECO:0000256" key="4">
    <source>
        <dbReference type="ARBA" id="ARBA00022840"/>
    </source>
</evidence>
<keyword evidence="4" id="KW-0067">ATP-binding</keyword>
<evidence type="ECO:0000313" key="7">
    <source>
        <dbReference type="EMBL" id="OOC09498.1"/>
    </source>
</evidence>
<dbReference type="GO" id="GO:0005524">
    <property type="term" value="F:ATP binding"/>
    <property type="evidence" value="ECO:0007669"/>
    <property type="project" value="UniProtKB-KW"/>
</dbReference>
<comment type="caution">
    <text evidence="7">The sequence shown here is derived from an EMBL/GenBank/DDBJ whole genome shotgun (WGS) entry which is preliminary data.</text>
</comment>
<name>A0A1V2ZWJ5_9GAMM</name>
<keyword evidence="5" id="KW-0460">Magnesium</keyword>
<evidence type="ECO:0000259" key="6">
    <source>
        <dbReference type="Pfam" id="PF03738"/>
    </source>
</evidence>
<dbReference type="RefSeq" id="WP_077244627.1">
    <property type="nucleotide sequence ID" value="NZ_MUZR01000047.1"/>
</dbReference>
<feature type="domain" description="Glutathionylspermidine synthase pre-ATP-grasp-like" evidence="6">
    <location>
        <begin position="44"/>
        <end position="397"/>
    </location>
</feature>
<dbReference type="GO" id="GO:0016874">
    <property type="term" value="F:ligase activity"/>
    <property type="evidence" value="ECO:0007669"/>
    <property type="project" value="UniProtKB-KW"/>
</dbReference>
<evidence type="ECO:0000256" key="3">
    <source>
        <dbReference type="ARBA" id="ARBA00022741"/>
    </source>
</evidence>
<reference evidence="7 8" key="1">
    <citation type="submission" date="2017-02" db="EMBL/GenBank/DDBJ databases">
        <title>Genomic diversity within the haloalkaliphilic genus Thioalkalivibrio.</title>
        <authorList>
            <person name="Ahn A.-C."/>
            <person name="Meier-Kolthoff J."/>
            <person name="Overmars L."/>
            <person name="Richter M."/>
            <person name="Woyke T."/>
            <person name="Sorokin D.Y."/>
            <person name="Muyzer G."/>
        </authorList>
    </citation>
    <scope>NUCLEOTIDE SEQUENCE [LARGE SCALE GENOMIC DNA]</scope>
    <source>
        <strain evidence="7 8">HL17</strain>
    </source>
</reference>
<sequence length="400" mass="43882">MRTEPWPLEPPQVRRLLERLSLQLGKWDMHQAGDPTVLPDFLVLGAEEHRALVRRAQTARAAQCEMEEAVRTQPACLEAVGVPAELCEVVATAPAPGPRLTRCDFHWSTDECWRISEFNQDVPGGLAETAELDATVAAATGVRGMQPAGDLAAAITAALAPWPRIGLVHATAWSVDLQQVAAVARWLEAAGHATVIGSPANLQWRDGRPHLFDRPVDALFRHYPAEWIPGLPDPQAWLRVAQEVPCMNPLTAVVAESKRFHAAPAEHALGLSEATQATLARDFTRSCYPRAEGRDAWLAAREEWVLKRTYGRMGEGIRIGAALSAQAWDEALDTALQDPQGFVLQEFFEPAPLWFSHGMGYPVVGVFLVDGEFAGYHTRVSRHPVIQHDASYVPTMVTTA</sequence>
<gene>
    <name evidence="7" type="ORF">B1A74_10615</name>
</gene>
<keyword evidence="1" id="KW-0436">Ligase</keyword>
<keyword evidence="2" id="KW-0479">Metal-binding</keyword>
<organism evidence="7 8">
    <name type="scientific">Thioalkalivibrio halophilus</name>
    <dbReference type="NCBI Taxonomy" id="252474"/>
    <lineage>
        <taxon>Bacteria</taxon>
        <taxon>Pseudomonadati</taxon>
        <taxon>Pseudomonadota</taxon>
        <taxon>Gammaproteobacteria</taxon>
        <taxon>Chromatiales</taxon>
        <taxon>Ectothiorhodospiraceae</taxon>
        <taxon>Thioalkalivibrio</taxon>
    </lineage>
</organism>
<dbReference type="SUPFAM" id="SSF56059">
    <property type="entry name" value="Glutathione synthetase ATP-binding domain-like"/>
    <property type="match status" value="1"/>
</dbReference>
<dbReference type="Gene3D" id="3.30.1490.270">
    <property type="match status" value="1"/>
</dbReference>
<dbReference type="AlphaFoldDB" id="A0A1V2ZWJ5"/>
<dbReference type="STRING" id="252474.B1A74_10615"/>